<dbReference type="GO" id="GO:0016740">
    <property type="term" value="F:transferase activity"/>
    <property type="evidence" value="ECO:0007669"/>
    <property type="project" value="UniProtKB-KW"/>
</dbReference>
<sequence length="341" mass="37352">MARLLIAALGRAGHEVEVISEFRSFLKAPSTELFAALEMQAEREIERISAIWQGNAVPDMWLTYHPYYKAPDLLGPKLSFSFGIPYVTAEASYSARRNTGVWTEIQQSLLKTVEHAVVNICLTERDRRGLREAVPGARVAMLAPFIDCAGFAEVVPYPKRDRLITVAMMRSGDKMDSYRMLAGSLALLNDVPWSLSIVGDGACRAEVETLFTGFSPKQIQWHGEMGPSEIASLFAQSALYVWPGCGEAYGLAYLEAQAAGLPVVAQAIAGVPEVVVDGRTGILTPPGDMVAYAQAIRSTLGNVQTRNDMAFAARQFVQDERSLEVASRHLDEILKYHVGIV</sequence>
<dbReference type="Pfam" id="PF13692">
    <property type="entry name" value="Glyco_trans_1_4"/>
    <property type="match status" value="1"/>
</dbReference>
<comment type="caution">
    <text evidence="1">The sequence shown here is derived from an EMBL/GenBank/DDBJ whole genome shotgun (WGS) entry which is preliminary data.</text>
</comment>
<dbReference type="SUPFAM" id="SSF53756">
    <property type="entry name" value="UDP-Glycosyltransferase/glycogen phosphorylase"/>
    <property type="match status" value="1"/>
</dbReference>
<dbReference type="EMBL" id="NNRL01000165">
    <property type="protein sequence ID" value="OYR08628.1"/>
    <property type="molecule type" value="Genomic_DNA"/>
</dbReference>
<proteinExistence type="predicted"/>
<organism evidence="1 2">
    <name type="scientific">Brucella grignonensis</name>
    <dbReference type="NCBI Taxonomy" id="94627"/>
    <lineage>
        <taxon>Bacteria</taxon>
        <taxon>Pseudomonadati</taxon>
        <taxon>Pseudomonadota</taxon>
        <taxon>Alphaproteobacteria</taxon>
        <taxon>Hyphomicrobiales</taxon>
        <taxon>Brucellaceae</taxon>
        <taxon>Brucella/Ochrobactrum group</taxon>
        <taxon>Brucella</taxon>
    </lineage>
</organism>
<dbReference type="Proteomes" id="UP000216478">
    <property type="component" value="Unassembled WGS sequence"/>
</dbReference>
<dbReference type="PANTHER" id="PTHR12526">
    <property type="entry name" value="GLYCOSYLTRANSFERASE"/>
    <property type="match status" value="1"/>
</dbReference>
<protein>
    <submittedName>
        <fullName evidence="1">Glycosyl transferases group 1 family protein</fullName>
    </submittedName>
</protein>
<keyword evidence="1" id="KW-0808">Transferase</keyword>
<name>A0A256F165_9HYPH</name>
<reference evidence="1 2" key="1">
    <citation type="submission" date="2017-07" db="EMBL/GenBank/DDBJ databases">
        <title>Phylogenetic study on the rhizospheric bacterium Ochrobactrum sp. A44.</title>
        <authorList>
            <person name="Krzyzanowska D.M."/>
            <person name="Ossowicki A."/>
            <person name="Rajewska M."/>
            <person name="Maciag T."/>
            <person name="Kaczynski Z."/>
            <person name="Czerwicka M."/>
            <person name="Jafra S."/>
        </authorList>
    </citation>
    <scope>NUCLEOTIDE SEQUENCE [LARGE SCALE GENOMIC DNA]</scope>
    <source>
        <strain evidence="1 2">OgA9a</strain>
    </source>
</reference>
<dbReference type="CDD" id="cd03801">
    <property type="entry name" value="GT4_PimA-like"/>
    <property type="match status" value="1"/>
</dbReference>
<keyword evidence="2" id="KW-1185">Reference proteome</keyword>
<evidence type="ECO:0000313" key="2">
    <source>
        <dbReference type="Proteomes" id="UP000216478"/>
    </source>
</evidence>
<dbReference type="Gene3D" id="3.40.50.2000">
    <property type="entry name" value="Glycogen Phosphorylase B"/>
    <property type="match status" value="2"/>
</dbReference>
<dbReference type="AlphaFoldDB" id="A0A256F165"/>
<accession>A0A256F165</accession>
<evidence type="ECO:0000313" key="1">
    <source>
        <dbReference type="EMBL" id="OYR08628.1"/>
    </source>
</evidence>
<dbReference type="PANTHER" id="PTHR12526:SF630">
    <property type="entry name" value="GLYCOSYLTRANSFERASE"/>
    <property type="match status" value="1"/>
</dbReference>
<gene>
    <name evidence="1" type="ORF">CEV33_3005</name>
</gene>